<proteinExistence type="predicted"/>
<keyword evidence="1" id="KW-0520">NAD</keyword>
<gene>
    <name evidence="3" type="ORF">H8744_15710</name>
</gene>
<dbReference type="PANTHER" id="PTHR23026">
    <property type="entry name" value="NADPH NITROREDUCTASE"/>
    <property type="match status" value="1"/>
</dbReference>
<evidence type="ECO:0000259" key="2">
    <source>
        <dbReference type="Pfam" id="PF00881"/>
    </source>
</evidence>
<dbReference type="GO" id="GO:0046256">
    <property type="term" value="P:2,4,6-trinitrotoluene catabolic process"/>
    <property type="evidence" value="ECO:0007669"/>
    <property type="project" value="TreeGrafter"/>
</dbReference>
<dbReference type="RefSeq" id="WP_262435747.1">
    <property type="nucleotide sequence ID" value="NZ_JACRTF010000001.1"/>
</dbReference>
<dbReference type="Pfam" id="PF00881">
    <property type="entry name" value="Nitroreductase"/>
    <property type="match status" value="1"/>
</dbReference>
<dbReference type="InterPro" id="IPR000415">
    <property type="entry name" value="Nitroreductase-like"/>
</dbReference>
<organism evidence="3 4">
    <name type="scientific">Jilunia laotingensis</name>
    <dbReference type="NCBI Taxonomy" id="2763675"/>
    <lineage>
        <taxon>Bacteria</taxon>
        <taxon>Pseudomonadati</taxon>
        <taxon>Bacteroidota</taxon>
        <taxon>Bacteroidia</taxon>
        <taxon>Bacteroidales</taxon>
        <taxon>Bacteroidaceae</taxon>
        <taxon>Jilunia</taxon>
    </lineage>
</organism>
<dbReference type="PANTHER" id="PTHR23026:SF125">
    <property type="entry name" value="OXYGEN-INSENSITIVE NAD(P)H NITROREDUCTASE"/>
    <property type="match status" value="1"/>
</dbReference>
<comment type="caution">
    <text evidence="3">The sequence shown here is derived from an EMBL/GenBank/DDBJ whole genome shotgun (WGS) entry which is preliminary data.</text>
</comment>
<accession>A0A926F4Q5</accession>
<dbReference type="InterPro" id="IPR050627">
    <property type="entry name" value="Nitroreductase/BluB"/>
</dbReference>
<name>A0A926F4Q5_9BACT</name>
<dbReference type="CDD" id="cd02136">
    <property type="entry name" value="PnbA_NfnB-like"/>
    <property type="match status" value="1"/>
</dbReference>
<feature type="domain" description="Nitroreductase" evidence="2">
    <location>
        <begin position="10"/>
        <end position="168"/>
    </location>
</feature>
<dbReference type="GO" id="GO:0005829">
    <property type="term" value="C:cytosol"/>
    <property type="evidence" value="ECO:0007669"/>
    <property type="project" value="TreeGrafter"/>
</dbReference>
<dbReference type="EMBL" id="JACRTF010000001">
    <property type="protein sequence ID" value="MBC8594656.1"/>
    <property type="molecule type" value="Genomic_DNA"/>
</dbReference>
<sequence length="188" mass="21098">MKTNEVLENIKSRRSIRAYTARQVSKDDLLTILEAGAYAPNGMHLETWHFTAIRDAQKLEELNMHIKGAFAKSEDRHLQERGNSQTYCCYYHAPALVIVSNDPTQWWAAMDCACAIENMFLTAHSLGIGSCWINQLGTTCDDPEVRAYITSLGVPENHKVYGCVALGYADPAYPVKEKNLKTGTYHIV</sequence>
<protein>
    <submittedName>
        <fullName evidence="3">Nitroreductase</fullName>
    </submittedName>
</protein>
<dbReference type="GO" id="GO:0046857">
    <property type="term" value="F:oxidoreductase activity, acting on other nitrogenous compounds as donors, with NAD or NADP as acceptor"/>
    <property type="evidence" value="ECO:0007669"/>
    <property type="project" value="TreeGrafter"/>
</dbReference>
<dbReference type="AlphaFoldDB" id="A0A926F4Q5"/>
<reference evidence="3" key="1">
    <citation type="submission" date="2020-08" db="EMBL/GenBank/DDBJ databases">
        <title>Genome public.</title>
        <authorList>
            <person name="Liu C."/>
            <person name="Sun Q."/>
        </authorList>
    </citation>
    <scope>NUCLEOTIDE SEQUENCE</scope>
    <source>
        <strain evidence="3">N12</strain>
    </source>
</reference>
<keyword evidence="4" id="KW-1185">Reference proteome</keyword>
<evidence type="ECO:0000313" key="4">
    <source>
        <dbReference type="Proteomes" id="UP000651085"/>
    </source>
</evidence>
<dbReference type="SUPFAM" id="SSF55469">
    <property type="entry name" value="FMN-dependent nitroreductase-like"/>
    <property type="match status" value="1"/>
</dbReference>
<dbReference type="InterPro" id="IPR029479">
    <property type="entry name" value="Nitroreductase"/>
</dbReference>
<dbReference type="Gene3D" id="3.40.109.10">
    <property type="entry name" value="NADH Oxidase"/>
    <property type="match status" value="1"/>
</dbReference>
<evidence type="ECO:0000313" key="3">
    <source>
        <dbReference type="EMBL" id="MBC8594656.1"/>
    </source>
</evidence>
<evidence type="ECO:0000256" key="1">
    <source>
        <dbReference type="ARBA" id="ARBA00023027"/>
    </source>
</evidence>
<dbReference type="Proteomes" id="UP000651085">
    <property type="component" value="Unassembled WGS sequence"/>
</dbReference>